<evidence type="ECO:0000256" key="1">
    <source>
        <dbReference type="SAM" id="Coils"/>
    </source>
</evidence>
<reference evidence="2" key="1">
    <citation type="journal article" date="2015" name="Nature">
        <title>Complex archaea that bridge the gap between prokaryotes and eukaryotes.</title>
        <authorList>
            <person name="Spang A."/>
            <person name="Saw J.H."/>
            <person name="Jorgensen S.L."/>
            <person name="Zaremba-Niedzwiedzka K."/>
            <person name="Martijn J."/>
            <person name="Lind A.E."/>
            <person name="van Eijk R."/>
            <person name="Schleper C."/>
            <person name="Guy L."/>
            <person name="Ettema T.J."/>
        </authorList>
    </citation>
    <scope>NUCLEOTIDE SEQUENCE</scope>
</reference>
<comment type="caution">
    <text evidence="2">The sequence shown here is derived from an EMBL/GenBank/DDBJ whole genome shotgun (WGS) entry which is preliminary data.</text>
</comment>
<accession>A0A0F9GTX1</accession>
<name>A0A0F9GTX1_9ZZZZ</name>
<feature type="coiled-coil region" evidence="1">
    <location>
        <begin position="24"/>
        <end position="51"/>
    </location>
</feature>
<proteinExistence type="predicted"/>
<sequence>MGKLLNQFQLDRKSGDFAAVQIMLEEADNAHDALVAALEKATHELNAIRARDGAPLCIQWGPNGPMQSFQCSEDYFYDLVDECHAALEKAKP</sequence>
<organism evidence="2">
    <name type="scientific">marine sediment metagenome</name>
    <dbReference type="NCBI Taxonomy" id="412755"/>
    <lineage>
        <taxon>unclassified sequences</taxon>
        <taxon>metagenomes</taxon>
        <taxon>ecological metagenomes</taxon>
    </lineage>
</organism>
<dbReference type="EMBL" id="LAZR01025162">
    <property type="protein sequence ID" value="KKL72790.1"/>
    <property type="molecule type" value="Genomic_DNA"/>
</dbReference>
<dbReference type="AlphaFoldDB" id="A0A0F9GTX1"/>
<keyword evidence="1" id="KW-0175">Coiled coil</keyword>
<evidence type="ECO:0000313" key="2">
    <source>
        <dbReference type="EMBL" id="KKL72790.1"/>
    </source>
</evidence>
<protein>
    <submittedName>
        <fullName evidence="2">Uncharacterized protein</fullName>
    </submittedName>
</protein>
<gene>
    <name evidence="2" type="ORF">LCGC14_2081400</name>
</gene>